<gene>
    <name evidence="4" type="ORF">NZD88_02140</name>
</gene>
<evidence type="ECO:0000256" key="2">
    <source>
        <dbReference type="SAM" id="SignalP"/>
    </source>
</evidence>
<dbReference type="Proteomes" id="UP001142057">
    <property type="component" value="Unassembled WGS sequence"/>
</dbReference>
<sequence>MLQKFYLLFFFLVLFTTAKTQNAIISKWNTNINSDNSNELKIPAIGSYTYSYQSTSNPTIIGSGLGSTGVTTITLPQPGEYLITILPSSTFKLNFGYSSLHNSDRNKITQLIQWGNINWNTDLSNMFFGCRNLKVIATDTPNFSNVTNMFYMFVSCSSLIDIPNINNWDTSNVQNMQGMFSNTTNFNANIGNWNTSSVTNMSEMFDNAQSFNQNIGNWNTSNVTTMSIMFRNAKVFNQNIGSWDTKNVTKMAAMFQTTDNFNQNIGSWNTINVNDMSSMFEYALAFNQNIGNWNTTNVTNMGHLFHEAHAFNQNLSNWNTINVTDMSLMFFAAYAFNQNLGNWQLKSNVDLTSMLQWSGLSCINYSSTLKGWAENTNTPNNRTLGATSKNYSNSGLLYRNQLTNSKGWTISGDIYNASCNGVLSVMNSEKEINTNIYPNPTNGVLYIKTENSENFSIYNMNGQLVETIKIQKGNNKIDISNLDNGWYLLKSKLKSFKIQKK</sequence>
<dbReference type="InterPro" id="IPR005046">
    <property type="entry name" value="DUF285"/>
</dbReference>
<feature type="chain" id="PRO_5046349724" evidence="2">
    <location>
        <begin position="23"/>
        <end position="501"/>
    </location>
</feature>
<feature type="signal peptide" evidence="2">
    <location>
        <begin position="1"/>
        <end position="22"/>
    </location>
</feature>
<protein>
    <submittedName>
        <fullName evidence="4">BspA family leucine-rich repeat surface protein</fullName>
    </submittedName>
</protein>
<name>A0ABT2ICJ3_9FLAO</name>
<dbReference type="NCBIfam" id="TIGR02167">
    <property type="entry name" value="Liste_lipo_26"/>
    <property type="match status" value="6"/>
</dbReference>
<evidence type="ECO:0000256" key="1">
    <source>
        <dbReference type="ARBA" id="ARBA00022729"/>
    </source>
</evidence>
<evidence type="ECO:0000313" key="5">
    <source>
        <dbReference type="Proteomes" id="UP001142057"/>
    </source>
</evidence>
<dbReference type="RefSeq" id="WP_259827058.1">
    <property type="nucleotide sequence ID" value="NZ_JANZQH010000001.1"/>
</dbReference>
<organism evidence="4 5">
    <name type="scientific">Chryseobacterium pyrolae</name>
    <dbReference type="NCBI Taxonomy" id="2987481"/>
    <lineage>
        <taxon>Bacteria</taxon>
        <taxon>Pseudomonadati</taxon>
        <taxon>Bacteroidota</taxon>
        <taxon>Flavobacteriia</taxon>
        <taxon>Flavobacteriales</taxon>
        <taxon>Weeksellaceae</taxon>
        <taxon>Chryseobacterium group</taxon>
        <taxon>Chryseobacterium</taxon>
    </lineage>
</organism>
<keyword evidence="5" id="KW-1185">Reference proteome</keyword>
<keyword evidence="1 2" id="KW-0732">Signal</keyword>
<comment type="caution">
    <text evidence="4">The sequence shown here is derived from an EMBL/GenBank/DDBJ whole genome shotgun (WGS) entry which is preliminary data.</text>
</comment>
<dbReference type="InterPro" id="IPR026444">
    <property type="entry name" value="Secre_tail"/>
</dbReference>
<dbReference type="Pfam" id="PF18962">
    <property type="entry name" value="Por_Secre_tail"/>
    <property type="match status" value="1"/>
</dbReference>
<feature type="domain" description="Secretion system C-terminal sorting" evidence="3">
    <location>
        <begin position="436"/>
        <end position="500"/>
    </location>
</feature>
<dbReference type="InterPro" id="IPR011889">
    <property type="entry name" value="Liste_lipo_26"/>
</dbReference>
<accession>A0ABT2ICJ3</accession>
<evidence type="ECO:0000313" key="4">
    <source>
        <dbReference type="EMBL" id="MCT2406353.1"/>
    </source>
</evidence>
<dbReference type="NCBIfam" id="TIGR04183">
    <property type="entry name" value="Por_Secre_tail"/>
    <property type="match status" value="1"/>
</dbReference>
<dbReference type="EMBL" id="JANZQH010000001">
    <property type="protein sequence ID" value="MCT2406353.1"/>
    <property type="molecule type" value="Genomic_DNA"/>
</dbReference>
<dbReference type="Pfam" id="PF03382">
    <property type="entry name" value="DUF285"/>
    <property type="match status" value="1"/>
</dbReference>
<evidence type="ECO:0000259" key="3">
    <source>
        <dbReference type="Pfam" id="PF18962"/>
    </source>
</evidence>
<proteinExistence type="predicted"/>
<reference evidence="4" key="1">
    <citation type="submission" date="2022-08" db="EMBL/GenBank/DDBJ databases">
        <title>Chryseobacterium antibioticum,isolated from the rhizosphere soil of Pyrola in Tibet.</title>
        <authorList>
            <person name="Kan Y."/>
        </authorList>
    </citation>
    <scope>NUCLEOTIDE SEQUENCE</scope>
    <source>
        <strain evidence="4">Pc2-12</strain>
    </source>
</reference>